<keyword evidence="1" id="KW-0732">Signal</keyword>
<evidence type="ECO:0000256" key="1">
    <source>
        <dbReference type="SAM" id="SignalP"/>
    </source>
</evidence>
<reference evidence="3 4" key="1">
    <citation type="submission" date="2021-05" db="EMBL/GenBank/DDBJ databases">
        <title>Direct Submission.</title>
        <authorList>
            <person name="Li K."/>
            <person name="Gao J."/>
        </authorList>
    </citation>
    <scope>NUCLEOTIDE SEQUENCE [LARGE SCALE GENOMIC DNA]</scope>
    <source>
        <strain evidence="3 4">Mg02</strain>
    </source>
</reference>
<evidence type="ECO:0000313" key="4">
    <source>
        <dbReference type="Proteomes" id="UP000676079"/>
    </source>
</evidence>
<evidence type="ECO:0000313" key="3">
    <source>
        <dbReference type="EMBL" id="QUX21636.1"/>
    </source>
</evidence>
<dbReference type="EMBL" id="CP074133">
    <property type="protein sequence ID" value="QUX21636.1"/>
    <property type="molecule type" value="Genomic_DNA"/>
</dbReference>
<dbReference type="Pfam" id="PF13845">
    <property type="entry name" value="Septum_form"/>
    <property type="match status" value="1"/>
</dbReference>
<feature type="signal peptide" evidence="1">
    <location>
        <begin position="1"/>
        <end position="26"/>
    </location>
</feature>
<dbReference type="PROSITE" id="PS51257">
    <property type="entry name" value="PROKAR_LIPOPROTEIN"/>
    <property type="match status" value="1"/>
</dbReference>
<evidence type="ECO:0000259" key="2">
    <source>
        <dbReference type="Pfam" id="PF13845"/>
    </source>
</evidence>
<feature type="domain" description="Septum formation-related" evidence="2">
    <location>
        <begin position="81"/>
        <end position="171"/>
    </location>
</feature>
<feature type="chain" id="PRO_5047349125" evidence="1">
    <location>
        <begin position="27"/>
        <end position="182"/>
    </location>
</feature>
<keyword evidence="4" id="KW-1185">Reference proteome</keyword>
<protein>
    <submittedName>
        <fullName evidence="3">Septum formation family protein</fullName>
    </submittedName>
</protein>
<name>A0ABX8BL56_9ACTN</name>
<accession>A0ABX8BL56</accession>
<proteinExistence type="predicted"/>
<dbReference type="Proteomes" id="UP000676079">
    <property type="component" value="Chromosome"/>
</dbReference>
<gene>
    <name evidence="3" type="ORF">KGD84_25065</name>
</gene>
<dbReference type="InterPro" id="IPR026004">
    <property type="entry name" value="Septum_form"/>
</dbReference>
<organism evidence="3 4">
    <name type="scientific">Nocardiopsis changdeensis</name>
    <dbReference type="NCBI Taxonomy" id="2831969"/>
    <lineage>
        <taxon>Bacteria</taxon>
        <taxon>Bacillati</taxon>
        <taxon>Actinomycetota</taxon>
        <taxon>Actinomycetes</taxon>
        <taxon>Streptosporangiales</taxon>
        <taxon>Nocardiopsidaceae</taxon>
        <taxon>Nocardiopsis</taxon>
    </lineage>
</organism>
<dbReference type="RefSeq" id="WP_220562859.1">
    <property type="nucleotide sequence ID" value="NZ_CP074133.1"/>
</dbReference>
<sequence length="182" mass="19018">MSLSPFRALALSALACGAALSLTGCGAIVNNLLGGAPAETAPDGATGGSEETSLLPESDDVFTLAVGDCFTEAEFNTSFTGDEVSEVPTLDCAEEHDAEVYHIETLPEGAFPGETAIESSATEACETNFETFIGVPYLESELYYSYLTPTEDGWNTVDDREIVCYIVTSGEMVTGTLAGAAR</sequence>